<dbReference type="Proteomes" id="UP000507245">
    <property type="component" value="Unassembled WGS sequence"/>
</dbReference>
<proteinExistence type="predicted"/>
<gene>
    <name evidence="2" type="ORF">CURHAP_LOCUS46686</name>
    <name evidence="3" type="ORF">ORAREDHAP_LOCUS45989</name>
</gene>
<evidence type="ECO:0000313" key="4">
    <source>
        <dbReference type="Proteomes" id="UP000507222"/>
    </source>
</evidence>
<keyword evidence="5" id="KW-1185">Reference proteome</keyword>
<protein>
    <submittedName>
        <fullName evidence="2">Uncharacterized protein</fullName>
    </submittedName>
</protein>
<sequence>MIRDHIFRGKKSVISFTRNLIQLSNNKIRQNAKQIISNTTDFDAKQNGSRSKVVEDRTEVTTIHPYPIAGREEQQYQTSRQQQEPFS</sequence>
<evidence type="ECO:0000313" key="3">
    <source>
        <dbReference type="EMBL" id="CAB4318863.1"/>
    </source>
</evidence>
<accession>A0A6J5VHV2</accession>
<dbReference type="EMBL" id="CAEKKB010000007">
    <property type="protein sequence ID" value="CAB4318863.1"/>
    <property type="molecule type" value="Genomic_DNA"/>
</dbReference>
<feature type="compositionally biased region" description="Low complexity" evidence="1">
    <location>
        <begin position="75"/>
        <end position="87"/>
    </location>
</feature>
<dbReference type="AlphaFoldDB" id="A0A6J5VHV2"/>
<feature type="region of interest" description="Disordered" evidence="1">
    <location>
        <begin position="43"/>
        <end position="87"/>
    </location>
</feature>
<organism evidence="2 4">
    <name type="scientific">Prunus armeniaca</name>
    <name type="common">Apricot</name>
    <name type="synonym">Armeniaca vulgaris</name>
    <dbReference type="NCBI Taxonomy" id="36596"/>
    <lineage>
        <taxon>Eukaryota</taxon>
        <taxon>Viridiplantae</taxon>
        <taxon>Streptophyta</taxon>
        <taxon>Embryophyta</taxon>
        <taxon>Tracheophyta</taxon>
        <taxon>Spermatophyta</taxon>
        <taxon>Magnoliopsida</taxon>
        <taxon>eudicotyledons</taxon>
        <taxon>Gunneridae</taxon>
        <taxon>Pentapetalae</taxon>
        <taxon>rosids</taxon>
        <taxon>fabids</taxon>
        <taxon>Rosales</taxon>
        <taxon>Rosaceae</taxon>
        <taxon>Amygdaloideae</taxon>
        <taxon>Amygdaleae</taxon>
        <taxon>Prunus</taxon>
    </lineage>
</organism>
<reference evidence="2 4" key="2">
    <citation type="submission" date="2020-05" db="EMBL/GenBank/DDBJ databases">
        <authorList>
            <person name="Campoy J."/>
            <person name="Schneeberger K."/>
            <person name="Spophaly S."/>
        </authorList>
    </citation>
    <scope>NUCLEOTIDE SEQUENCE [LARGE SCALE GENOMIC DNA]</scope>
    <source>
        <strain evidence="2">PruArmRojPasFocal</strain>
    </source>
</reference>
<name>A0A6J5VHV2_PRUAR</name>
<evidence type="ECO:0000313" key="2">
    <source>
        <dbReference type="EMBL" id="CAB4288506.1"/>
    </source>
</evidence>
<evidence type="ECO:0000313" key="5">
    <source>
        <dbReference type="Proteomes" id="UP000507245"/>
    </source>
</evidence>
<reference evidence="5" key="1">
    <citation type="journal article" date="2020" name="Genome Biol.">
        <title>Gamete binning: chromosome-level and haplotype-resolved genome assembly enabled by high-throughput single-cell sequencing of gamete genomes.</title>
        <authorList>
            <person name="Campoy J.A."/>
            <person name="Sun H."/>
            <person name="Goel M."/>
            <person name="Jiao W.-B."/>
            <person name="Folz-Donahue K."/>
            <person name="Wang N."/>
            <person name="Rubio M."/>
            <person name="Liu C."/>
            <person name="Kukat C."/>
            <person name="Ruiz D."/>
            <person name="Huettel B."/>
            <person name="Schneeberger K."/>
        </authorList>
    </citation>
    <scope>NUCLEOTIDE SEQUENCE [LARGE SCALE GENOMIC DNA]</scope>
    <source>
        <strain evidence="5">cv. Rojo Pasion</strain>
    </source>
</reference>
<evidence type="ECO:0000256" key="1">
    <source>
        <dbReference type="SAM" id="MobiDB-lite"/>
    </source>
</evidence>
<dbReference type="EMBL" id="CAEKDK010000007">
    <property type="protein sequence ID" value="CAB4288506.1"/>
    <property type="molecule type" value="Genomic_DNA"/>
</dbReference>
<dbReference type="Proteomes" id="UP000507222">
    <property type="component" value="Unassembled WGS sequence"/>
</dbReference>